<dbReference type="SUPFAM" id="SSF82171">
    <property type="entry name" value="DPP6 N-terminal domain-like"/>
    <property type="match status" value="1"/>
</dbReference>
<dbReference type="Pfam" id="PF07676">
    <property type="entry name" value="PD40"/>
    <property type="match status" value="1"/>
</dbReference>
<evidence type="ECO:0000313" key="3">
    <source>
        <dbReference type="Proteomes" id="UP001151071"/>
    </source>
</evidence>
<protein>
    <submittedName>
        <fullName evidence="2">Uncharacterized protein</fullName>
    </submittedName>
</protein>
<sequence length="357" mass="39658">MRDEKRIPTGCSEEHSVAQLLAHLQQLRRSVPVNYHLKAELKKQLLQRIKELDKDRQQSLLGPRTGKLRRVWSLTGGVVLLAIAVWYGVWPHGVLTVRQPSLLAMEGAANPERVDLDAGGSRIAYVTDSSTIRTFDLDEPAAKADVSLPVDHGDFTSLSWSNRAARLAVVEQQGETSRLWIVDVPDDKRPGSSRLIKEEEGVAFHSPSWSPADDSIVYTRTSDGVEEIWVSSIVSMRDWKVAEGSQPEWSPDGRLLAFTKQGSVFVMEMRSGRTTLVGRGGWPSWNGEASLTFTTPEGTLAEAEVDVQPPVLREMPIRSWEGGRLVRAHWSADREHLLLVQAGDETENTLVVSLASR</sequence>
<dbReference type="RefSeq" id="WP_271139433.1">
    <property type="nucleotide sequence ID" value="NZ_JAPYYP010000002.1"/>
</dbReference>
<dbReference type="Proteomes" id="UP001151071">
    <property type="component" value="Unassembled WGS sequence"/>
</dbReference>
<dbReference type="InterPro" id="IPR011659">
    <property type="entry name" value="WD40"/>
</dbReference>
<keyword evidence="1" id="KW-0812">Transmembrane</keyword>
<accession>A0A9X3Z240</accession>
<keyword evidence="3" id="KW-1185">Reference proteome</keyword>
<keyword evidence="1" id="KW-1133">Transmembrane helix</keyword>
<proteinExistence type="predicted"/>
<name>A0A9X3Z240_9BACL</name>
<evidence type="ECO:0000313" key="2">
    <source>
        <dbReference type="EMBL" id="MDA5107225.1"/>
    </source>
</evidence>
<dbReference type="AlphaFoldDB" id="A0A9X3Z240"/>
<gene>
    <name evidence="2" type="ORF">O3V59_02545</name>
</gene>
<dbReference type="InterPro" id="IPR011042">
    <property type="entry name" value="6-blade_b-propeller_TolB-like"/>
</dbReference>
<dbReference type="Gene3D" id="2.120.10.30">
    <property type="entry name" value="TolB, C-terminal domain"/>
    <property type="match status" value="1"/>
</dbReference>
<keyword evidence="1" id="KW-0472">Membrane</keyword>
<organism evidence="2 3">
    <name type="scientific">Brevibacillus thermoruber</name>
    <dbReference type="NCBI Taxonomy" id="33942"/>
    <lineage>
        <taxon>Bacteria</taxon>
        <taxon>Bacillati</taxon>
        <taxon>Bacillota</taxon>
        <taxon>Bacilli</taxon>
        <taxon>Bacillales</taxon>
        <taxon>Paenibacillaceae</taxon>
        <taxon>Brevibacillus</taxon>
    </lineage>
</organism>
<feature type="transmembrane region" description="Helical" evidence="1">
    <location>
        <begin position="71"/>
        <end position="90"/>
    </location>
</feature>
<reference evidence="2" key="1">
    <citation type="submission" date="2022-12" db="EMBL/GenBank/DDBJ databases">
        <title>Draft genome sequence of the thermophilic strain Brevibacillus thermoruber HT42, isolated from Los Humeros, Puebla, Mexico, with biotechnological potential.</title>
        <authorList>
            <person name="Lara Sanchez J."/>
            <person name="Solis Palacios R."/>
            <person name="Bustos Baena A.S."/>
            <person name="Ruz Baez A.E."/>
            <person name="Espinosa Luna G."/>
            <person name="Oliart Ros R.M."/>
        </authorList>
    </citation>
    <scope>NUCLEOTIDE SEQUENCE</scope>
    <source>
        <strain evidence="2">HT42</strain>
    </source>
</reference>
<evidence type="ECO:0000256" key="1">
    <source>
        <dbReference type="SAM" id="Phobius"/>
    </source>
</evidence>
<comment type="caution">
    <text evidence="2">The sequence shown here is derived from an EMBL/GenBank/DDBJ whole genome shotgun (WGS) entry which is preliminary data.</text>
</comment>
<dbReference type="EMBL" id="JAPYYP010000002">
    <property type="protein sequence ID" value="MDA5107225.1"/>
    <property type="molecule type" value="Genomic_DNA"/>
</dbReference>